<comment type="caution">
    <text evidence="1">The sequence shown here is derived from an EMBL/GenBank/DDBJ whole genome shotgun (WGS) entry which is preliminary data.</text>
</comment>
<dbReference type="Proteomes" id="UP001331761">
    <property type="component" value="Unassembled WGS sequence"/>
</dbReference>
<evidence type="ECO:0000313" key="1">
    <source>
        <dbReference type="EMBL" id="KAK5965766.1"/>
    </source>
</evidence>
<keyword evidence="2" id="KW-1185">Reference proteome</keyword>
<organism evidence="1 2">
    <name type="scientific">Trichostrongylus colubriformis</name>
    <name type="common">Black scour worm</name>
    <dbReference type="NCBI Taxonomy" id="6319"/>
    <lineage>
        <taxon>Eukaryota</taxon>
        <taxon>Metazoa</taxon>
        <taxon>Ecdysozoa</taxon>
        <taxon>Nematoda</taxon>
        <taxon>Chromadorea</taxon>
        <taxon>Rhabditida</taxon>
        <taxon>Rhabditina</taxon>
        <taxon>Rhabditomorpha</taxon>
        <taxon>Strongyloidea</taxon>
        <taxon>Trichostrongylidae</taxon>
        <taxon>Trichostrongylus</taxon>
    </lineage>
</organism>
<name>A0AAN8EQ43_TRICO</name>
<protein>
    <submittedName>
        <fullName evidence="1">Uncharacterized protein</fullName>
    </submittedName>
</protein>
<dbReference type="EMBL" id="WIXE01024267">
    <property type="protein sequence ID" value="KAK5965766.1"/>
    <property type="molecule type" value="Genomic_DNA"/>
</dbReference>
<proteinExistence type="predicted"/>
<gene>
    <name evidence="1" type="ORF">GCK32_019349</name>
</gene>
<dbReference type="AlphaFoldDB" id="A0AAN8EQ43"/>
<accession>A0AAN8EQ43</accession>
<sequence>MQDEPEDLSLPADERTTRLSFWSFVEQKKQIGEIVMQTGSEFTSKAEMT</sequence>
<evidence type="ECO:0000313" key="2">
    <source>
        <dbReference type="Proteomes" id="UP001331761"/>
    </source>
</evidence>
<reference evidence="1 2" key="1">
    <citation type="submission" date="2019-10" db="EMBL/GenBank/DDBJ databases">
        <title>Assembly and Annotation for the nematode Trichostrongylus colubriformis.</title>
        <authorList>
            <person name="Martin J."/>
        </authorList>
    </citation>
    <scope>NUCLEOTIDE SEQUENCE [LARGE SCALE GENOMIC DNA]</scope>
    <source>
        <strain evidence="1">G859</strain>
        <tissue evidence="1">Whole worm</tissue>
    </source>
</reference>